<sequence>MALLMLDAGLRVGEVVQLRPTDLFFGQFSVHSLHVRPEIAKNKSERIVPLSSRVRAAINQLLSKVWHNRIGNDEQFAFYRTDPKVHMTTRQVER</sequence>
<dbReference type="InterPro" id="IPR011010">
    <property type="entry name" value="DNA_brk_join_enz"/>
</dbReference>
<gene>
    <name evidence="3" type="ORF">S12H4_09627</name>
</gene>
<dbReference type="GO" id="GO:0006310">
    <property type="term" value="P:DNA recombination"/>
    <property type="evidence" value="ECO:0007669"/>
    <property type="project" value="UniProtKB-KW"/>
</dbReference>
<dbReference type="InterPro" id="IPR002104">
    <property type="entry name" value="Integrase_catalytic"/>
</dbReference>
<dbReference type="CDD" id="cd00397">
    <property type="entry name" value="DNA_BRE_C"/>
    <property type="match status" value="1"/>
</dbReference>
<keyword evidence="1" id="KW-0233">DNA recombination</keyword>
<feature type="non-terminal residue" evidence="3">
    <location>
        <position position="94"/>
    </location>
</feature>
<dbReference type="InterPro" id="IPR013762">
    <property type="entry name" value="Integrase-like_cat_sf"/>
</dbReference>
<name>X1R7I2_9ZZZZ</name>
<dbReference type="GO" id="GO:0003677">
    <property type="term" value="F:DNA binding"/>
    <property type="evidence" value="ECO:0007669"/>
    <property type="project" value="InterPro"/>
</dbReference>
<evidence type="ECO:0000256" key="1">
    <source>
        <dbReference type="ARBA" id="ARBA00023172"/>
    </source>
</evidence>
<accession>X1R7I2</accession>
<dbReference type="SUPFAM" id="SSF56349">
    <property type="entry name" value="DNA breaking-rejoining enzymes"/>
    <property type="match status" value="1"/>
</dbReference>
<protein>
    <recommendedName>
        <fullName evidence="2">Tyr recombinase domain-containing protein</fullName>
    </recommendedName>
</protein>
<feature type="domain" description="Tyr recombinase" evidence="2">
    <location>
        <begin position="1"/>
        <end position="94"/>
    </location>
</feature>
<evidence type="ECO:0000259" key="2">
    <source>
        <dbReference type="PROSITE" id="PS51898"/>
    </source>
</evidence>
<reference evidence="3" key="1">
    <citation type="journal article" date="2014" name="Front. Microbiol.">
        <title>High frequency of phylogenetically diverse reductive dehalogenase-homologous genes in deep subseafloor sedimentary metagenomes.</title>
        <authorList>
            <person name="Kawai M."/>
            <person name="Futagami T."/>
            <person name="Toyoda A."/>
            <person name="Takaki Y."/>
            <person name="Nishi S."/>
            <person name="Hori S."/>
            <person name="Arai W."/>
            <person name="Tsubouchi T."/>
            <person name="Morono Y."/>
            <person name="Uchiyama I."/>
            <person name="Ito T."/>
            <person name="Fujiyama A."/>
            <person name="Inagaki F."/>
            <person name="Takami H."/>
        </authorList>
    </citation>
    <scope>NUCLEOTIDE SEQUENCE</scope>
    <source>
        <strain evidence="3">Expedition CK06-06</strain>
    </source>
</reference>
<dbReference type="PROSITE" id="PS51898">
    <property type="entry name" value="TYR_RECOMBINASE"/>
    <property type="match status" value="1"/>
</dbReference>
<comment type="caution">
    <text evidence="3">The sequence shown here is derived from an EMBL/GenBank/DDBJ whole genome shotgun (WGS) entry which is preliminary data.</text>
</comment>
<dbReference type="GO" id="GO:0015074">
    <property type="term" value="P:DNA integration"/>
    <property type="evidence" value="ECO:0007669"/>
    <property type="project" value="InterPro"/>
</dbReference>
<dbReference type="EMBL" id="BARW01003943">
    <property type="protein sequence ID" value="GAI59115.1"/>
    <property type="molecule type" value="Genomic_DNA"/>
</dbReference>
<dbReference type="Pfam" id="PF00589">
    <property type="entry name" value="Phage_integrase"/>
    <property type="match status" value="1"/>
</dbReference>
<dbReference type="Gene3D" id="1.10.443.10">
    <property type="entry name" value="Intergrase catalytic core"/>
    <property type="match status" value="1"/>
</dbReference>
<evidence type="ECO:0000313" key="3">
    <source>
        <dbReference type="EMBL" id="GAI59115.1"/>
    </source>
</evidence>
<proteinExistence type="predicted"/>
<dbReference type="AlphaFoldDB" id="X1R7I2"/>
<organism evidence="3">
    <name type="scientific">marine sediment metagenome</name>
    <dbReference type="NCBI Taxonomy" id="412755"/>
    <lineage>
        <taxon>unclassified sequences</taxon>
        <taxon>metagenomes</taxon>
        <taxon>ecological metagenomes</taxon>
    </lineage>
</organism>